<dbReference type="Gene3D" id="3.40.50.300">
    <property type="entry name" value="P-loop containing nucleotide triphosphate hydrolases"/>
    <property type="match status" value="1"/>
</dbReference>
<organism evidence="2">
    <name type="scientific">mine drainage metagenome</name>
    <dbReference type="NCBI Taxonomy" id="410659"/>
    <lineage>
        <taxon>unclassified sequences</taxon>
        <taxon>metagenomes</taxon>
        <taxon>ecological metagenomes</taxon>
    </lineage>
</organism>
<dbReference type="EMBL" id="AUZX01003835">
    <property type="protein sequence ID" value="EQD72808.1"/>
    <property type="molecule type" value="Genomic_DNA"/>
</dbReference>
<dbReference type="AlphaFoldDB" id="T1BW07"/>
<proteinExistence type="predicted"/>
<evidence type="ECO:0000259" key="1">
    <source>
        <dbReference type="Pfam" id="PF10412"/>
    </source>
</evidence>
<protein>
    <submittedName>
        <fullName evidence="2">Type IV secretory pathway VirD4</fullName>
    </submittedName>
</protein>
<name>T1BW07_9ZZZZ</name>
<dbReference type="InterPro" id="IPR019476">
    <property type="entry name" value="T4SS_TraD_DNA-bd"/>
</dbReference>
<dbReference type="InterPro" id="IPR027417">
    <property type="entry name" value="P-loop_NTPase"/>
</dbReference>
<evidence type="ECO:0000313" key="2">
    <source>
        <dbReference type="EMBL" id="EQD72808.1"/>
    </source>
</evidence>
<reference evidence="2" key="2">
    <citation type="journal article" date="2014" name="ISME J.">
        <title>Microbial stratification in low pH oxic and suboxic macroscopic growths along an acid mine drainage.</title>
        <authorList>
            <person name="Mendez-Garcia C."/>
            <person name="Mesa V."/>
            <person name="Sprenger R.R."/>
            <person name="Richter M."/>
            <person name="Diez M.S."/>
            <person name="Solano J."/>
            <person name="Bargiela R."/>
            <person name="Golyshina O.V."/>
            <person name="Manteca A."/>
            <person name="Ramos J.L."/>
            <person name="Gallego J.R."/>
            <person name="Llorente I."/>
            <person name="Martins Dos Santos V.A."/>
            <person name="Jensen O.N."/>
            <person name="Pelaez A.I."/>
            <person name="Sanchez J."/>
            <person name="Ferrer M."/>
        </authorList>
    </citation>
    <scope>NUCLEOTIDE SEQUENCE</scope>
</reference>
<reference evidence="2" key="1">
    <citation type="submission" date="2013-08" db="EMBL/GenBank/DDBJ databases">
        <authorList>
            <person name="Mendez C."/>
            <person name="Richter M."/>
            <person name="Ferrer M."/>
            <person name="Sanchez J."/>
        </authorList>
    </citation>
    <scope>NUCLEOTIDE SEQUENCE</scope>
</reference>
<feature type="domain" description="Type IV secretion system coupling protein TraD DNA-binding" evidence="1">
    <location>
        <begin position="39"/>
        <end position="172"/>
    </location>
</feature>
<dbReference type="SUPFAM" id="SSF52540">
    <property type="entry name" value="P-loop containing nucleoside triphosphate hydrolases"/>
    <property type="match status" value="1"/>
</dbReference>
<dbReference type="Pfam" id="PF10412">
    <property type="entry name" value="TrwB_AAD_bind"/>
    <property type="match status" value="1"/>
</dbReference>
<gene>
    <name evidence="2" type="ORF">B1A_05268</name>
</gene>
<comment type="caution">
    <text evidence="2">The sequence shown here is derived from an EMBL/GenBank/DDBJ whole genome shotgun (WGS) entry which is preliminary data.</text>
</comment>
<sequence length="181" mass="20037">MIKTWDVIDGLKLEERVPTLPPEPIAVPTVDGPPIYFSDGRLGQHVLLVGSIGQGKTNTICHLLAGVRAAMKPEDIAVVFDPKGDYLRRFRRPGDIVINNPDGDNDSQIWNLIEELRASSCDPEETLNEIAYTLFNEEIERSQQPFFPLAAKDLFAAVLSNLASNPGSTNASIRDYWDSKS</sequence>
<feature type="non-terminal residue" evidence="2">
    <location>
        <position position="181"/>
    </location>
</feature>
<accession>T1BW07</accession>